<dbReference type="Proteomes" id="UP000014540">
    <property type="component" value="Unassembled WGS sequence"/>
</dbReference>
<dbReference type="EMBL" id="AKWZ02000002">
    <property type="protein sequence ID" value="EPG75883.1"/>
    <property type="molecule type" value="Genomic_DNA"/>
</dbReference>
<comment type="caution">
    <text evidence="1">The sequence shown here is derived from an EMBL/GenBank/DDBJ whole genome shotgun (WGS) entry which is preliminary data.</text>
</comment>
<proteinExistence type="predicted"/>
<organism evidence="1 2">
    <name type="scientific">Leptospira fainei serovar Hurstbridge str. BUT 6</name>
    <dbReference type="NCBI Taxonomy" id="1193011"/>
    <lineage>
        <taxon>Bacteria</taxon>
        <taxon>Pseudomonadati</taxon>
        <taxon>Spirochaetota</taxon>
        <taxon>Spirochaetia</taxon>
        <taxon>Leptospirales</taxon>
        <taxon>Leptospiraceae</taxon>
        <taxon>Leptospira</taxon>
    </lineage>
</organism>
<gene>
    <name evidence="1" type="ORF">LEP1GSC058_0499</name>
</gene>
<accession>S3V380</accession>
<sequence length="72" mass="8385">MIQHLTNFHPILIPENPGSKRFELSKADWTSYSRIKFCISILSAEMLKTPDSIANSFFNPTFRVFLFDLPTY</sequence>
<reference evidence="1" key="1">
    <citation type="submission" date="2013-04" db="EMBL/GenBank/DDBJ databases">
        <authorList>
            <person name="Harkins D.M."/>
            <person name="Durkin A.S."/>
            <person name="Selengut J.D."/>
            <person name="Sanka R."/>
            <person name="DePew J."/>
            <person name="Purushe J."/>
            <person name="Ahmed A."/>
            <person name="van der Linden H."/>
            <person name="Goris M.G.A."/>
            <person name="Hartskeerl R.A."/>
            <person name="Vinetz J.M."/>
            <person name="Sutton G.G."/>
            <person name="Nelson W.C."/>
            <person name="Fouts D.E."/>
        </authorList>
    </citation>
    <scope>NUCLEOTIDE SEQUENCE [LARGE SCALE GENOMIC DNA]</scope>
    <source>
        <strain evidence="1">BUT 6</strain>
    </source>
</reference>
<dbReference type="STRING" id="1193011.LEP1GSC058_0499"/>
<evidence type="ECO:0000313" key="1">
    <source>
        <dbReference type="EMBL" id="EPG75883.1"/>
    </source>
</evidence>
<protein>
    <submittedName>
        <fullName evidence="1">Uncharacterized protein</fullName>
    </submittedName>
</protein>
<evidence type="ECO:0000313" key="2">
    <source>
        <dbReference type="Proteomes" id="UP000014540"/>
    </source>
</evidence>
<dbReference type="AlphaFoldDB" id="S3V380"/>
<name>S3V380_9LEPT</name>
<keyword evidence="2" id="KW-1185">Reference proteome</keyword>